<name>A0A101I4N4_UNCT6</name>
<dbReference type="CDD" id="cd04186">
    <property type="entry name" value="GT_2_like_c"/>
    <property type="match status" value="1"/>
</dbReference>
<keyword evidence="4" id="KW-0472">Membrane</keyword>
<evidence type="ECO:0000256" key="4">
    <source>
        <dbReference type="SAM" id="Phobius"/>
    </source>
</evidence>
<evidence type="ECO:0000256" key="3">
    <source>
        <dbReference type="ARBA" id="ARBA00022679"/>
    </source>
</evidence>
<dbReference type="InterPro" id="IPR029044">
    <property type="entry name" value="Nucleotide-diphossugar_trans"/>
</dbReference>
<feature type="domain" description="Glycosyltransferase 2-like" evidence="5">
    <location>
        <begin position="7"/>
        <end position="116"/>
    </location>
</feature>
<keyword evidence="4" id="KW-0812">Transmembrane</keyword>
<dbReference type="Gene3D" id="3.90.550.10">
    <property type="entry name" value="Spore Coat Polysaccharide Biosynthesis Protein SpsA, Chain A"/>
    <property type="match status" value="1"/>
</dbReference>
<dbReference type="InterPro" id="IPR001173">
    <property type="entry name" value="Glyco_trans_2-like"/>
</dbReference>
<proteinExistence type="inferred from homology"/>
<gene>
    <name evidence="6" type="ORF">XE03_0374</name>
</gene>
<dbReference type="Proteomes" id="UP000053467">
    <property type="component" value="Unassembled WGS sequence"/>
</dbReference>
<evidence type="ECO:0000313" key="7">
    <source>
        <dbReference type="Proteomes" id="UP000053467"/>
    </source>
</evidence>
<evidence type="ECO:0000313" key="6">
    <source>
        <dbReference type="EMBL" id="KUK87855.1"/>
    </source>
</evidence>
<evidence type="ECO:0000259" key="5">
    <source>
        <dbReference type="Pfam" id="PF00535"/>
    </source>
</evidence>
<accession>A0A101I4N4</accession>
<evidence type="ECO:0000256" key="2">
    <source>
        <dbReference type="ARBA" id="ARBA00022676"/>
    </source>
</evidence>
<dbReference type="GO" id="GO:0016757">
    <property type="term" value="F:glycosyltransferase activity"/>
    <property type="evidence" value="ECO:0007669"/>
    <property type="project" value="UniProtKB-KW"/>
</dbReference>
<dbReference type="EMBL" id="LGGX01000002">
    <property type="protein sequence ID" value="KUK87855.1"/>
    <property type="molecule type" value="Genomic_DNA"/>
</dbReference>
<sequence length="299" mass="35439">MLKGNISVVIINYNGEKFAEKLINSLNLQTEGYGEVIVVDNNSKDESFFYFLEKLKNVTLFRLSENKGFGFAVNLGVRQAKYENILLLNNDTFLEKDFIEKSLKNISNFKGYSFFAPLVLSYDGRYIDSAGDSVGKFLRPYKNFHKKEYKNLKLENREVEGFSMSICYFLKEDFIKEGMVDERFFMYFEDVDFSLRLKRKNKKILFTPDTVGYHFISASTKIENSMSEYSPIKVFWEGRNRVFLFFKNYELHSIKNWLFFFIGTFISSYFHLFKTKKFFWFLKGLYEGFSELKGIKRYG</sequence>
<dbReference type="PANTHER" id="PTHR43179:SF12">
    <property type="entry name" value="GALACTOFURANOSYLTRANSFERASE GLFT2"/>
    <property type="match status" value="1"/>
</dbReference>
<feature type="transmembrane region" description="Helical" evidence="4">
    <location>
        <begin position="257"/>
        <end position="273"/>
    </location>
</feature>
<organism evidence="6 7">
    <name type="scientific">candidate division TA06 bacterium 34_109</name>
    <dbReference type="NCBI Taxonomy" id="1635277"/>
    <lineage>
        <taxon>Bacteria</taxon>
        <taxon>Bacteria division TA06</taxon>
    </lineage>
</organism>
<comment type="similarity">
    <text evidence="1">Belongs to the glycosyltransferase 2 family.</text>
</comment>
<dbReference type="AlphaFoldDB" id="A0A101I4N4"/>
<dbReference type="PANTHER" id="PTHR43179">
    <property type="entry name" value="RHAMNOSYLTRANSFERASE WBBL"/>
    <property type="match status" value="1"/>
</dbReference>
<reference evidence="7" key="1">
    <citation type="journal article" date="2015" name="MBio">
        <title>Genome-Resolved Metagenomic Analysis Reveals Roles for Candidate Phyla and Other Microbial Community Members in Biogeochemical Transformations in Oil Reservoirs.</title>
        <authorList>
            <person name="Hu P."/>
            <person name="Tom L."/>
            <person name="Singh A."/>
            <person name="Thomas B.C."/>
            <person name="Baker B.J."/>
            <person name="Piceno Y.M."/>
            <person name="Andersen G.L."/>
            <person name="Banfield J.F."/>
        </authorList>
    </citation>
    <scope>NUCLEOTIDE SEQUENCE [LARGE SCALE GENOMIC DNA]</scope>
</reference>
<evidence type="ECO:0000256" key="1">
    <source>
        <dbReference type="ARBA" id="ARBA00006739"/>
    </source>
</evidence>
<keyword evidence="3 6" id="KW-0808">Transferase</keyword>
<dbReference type="SUPFAM" id="SSF53448">
    <property type="entry name" value="Nucleotide-diphospho-sugar transferases"/>
    <property type="match status" value="1"/>
</dbReference>
<keyword evidence="2" id="KW-0328">Glycosyltransferase</keyword>
<comment type="caution">
    <text evidence="6">The sequence shown here is derived from an EMBL/GenBank/DDBJ whole genome shotgun (WGS) entry which is preliminary data.</text>
</comment>
<protein>
    <submittedName>
        <fullName evidence="6">Glycosyltransferase-like protein, family 2</fullName>
    </submittedName>
</protein>
<dbReference type="Pfam" id="PF00535">
    <property type="entry name" value="Glycos_transf_2"/>
    <property type="match status" value="1"/>
</dbReference>
<keyword evidence="4" id="KW-1133">Transmembrane helix</keyword>